<keyword evidence="3 12" id="KW-0813">Transport</keyword>
<evidence type="ECO:0000256" key="5">
    <source>
        <dbReference type="ARBA" id="ARBA00022692"/>
    </source>
</evidence>
<dbReference type="GO" id="GO:0016020">
    <property type="term" value="C:membrane"/>
    <property type="evidence" value="ECO:0007669"/>
    <property type="project" value="UniProtKB-SubCell"/>
</dbReference>
<dbReference type="OrthoDB" id="6021021at2759"/>
<organism evidence="13 14">
    <name type="scientific">Callosobruchus maculatus</name>
    <name type="common">Southern cowpea weevil</name>
    <name type="synonym">Pulse bruchid</name>
    <dbReference type="NCBI Taxonomy" id="64391"/>
    <lineage>
        <taxon>Eukaryota</taxon>
        <taxon>Metazoa</taxon>
        <taxon>Ecdysozoa</taxon>
        <taxon>Arthropoda</taxon>
        <taxon>Hexapoda</taxon>
        <taxon>Insecta</taxon>
        <taxon>Pterygota</taxon>
        <taxon>Neoptera</taxon>
        <taxon>Endopterygota</taxon>
        <taxon>Coleoptera</taxon>
        <taxon>Polyphaga</taxon>
        <taxon>Cucujiformia</taxon>
        <taxon>Chrysomeloidea</taxon>
        <taxon>Chrysomelidae</taxon>
        <taxon>Bruchinae</taxon>
        <taxon>Bruchini</taxon>
        <taxon>Callosobruchus</taxon>
    </lineage>
</organism>
<keyword evidence="4 12" id="KW-0894">Sodium channel</keyword>
<evidence type="ECO:0000256" key="9">
    <source>
        <dbReference type="ARBA" id="ARBA00023136"/>
    </source>
</evidence>
<evidence type="ECO:0000256" key="10">
    <source>
        <dbReference type="ARBA" id="ARBA00023201"/>
    </source>
</evidence>
<keyword evidence="8 12" id="KW-0406">Ion transport</keyword>
<name>A0A653DGZ7_CALMS</name>
<gene>
    <name evidence="13" type="ORF">CALMAC_LOCUS17479</name>
</gene>
<accession>A0A653DGZ7</accession>
<keyword evidence="6" id="KW-1133">Transmembrane helix</keyword>
<dbReference type="Pfam" id="PF00858">
    <property type="entry name" value="ASC"/>
    <property type="match status" value="1"/>
</dbReference>
<comment type="subcellular location">
    <subcellularLocation>
        <location evidence="1">Membrane</location>
        <topology evidence="1">Multi-pass membrane protein</topology>
    </subcellularLocation>
</comment>
<evidence type="ECO:0000256" key="12">
    <source>
        <dbReference type="RuleBase" id="RU000679"/>
    </source>
</evidence>
<dbReference type="Gene3D" id="2.60.470.10">
    <property type="entry name" value="Acid-sensing ion channels like domains"/>
    <property type="match status" value="1"/>
</dbReference>
<evidence type="ECO:0000256" key="6">
    <source>
        <dbReference type="ARBA" id="ARBA00022989"/>
    </source>
</evidence>
<evidence type="ECO:0000256" key="8">
    <source>
        <dbReference type="ARBA" id="ARBA00023065"/>
    </source>
</evidence>
<evidence type="ECO:0000313" key="13">
    <source>
        <dbReference type="EMBL" id="VEN59481.1"/>
    </source>
</evidence>
<dbReference type="EMBL" id="CAACVG010012039">
    <property type="protein sequence ID" value="VEN59481.1"/>
    <property type="molecule type" value="Genomic_DNA"/>
</dbReference>
<keyword evidence="5 12" id="KW-0812">Transmembrane</keyword>
<keyword evidence="7" id="KW-0915">Sodium</keyword>
<proteinExistence type="inferred from homology"/>
<protein>
    <submittedName>
        <fullName evidence="13">Uncharacterized protein</fullName>
    </submittedName>
</protein>
<keyword evidence="14" id="KW-1185">Reference proteome</keyword>
<dbReference type="InterPro" id="IPR001873">
    <property type="entry name" value="ENaC"/>
</dbReference>
<feature type="non-terminal residue" evidence="13">
    <location>
        <position position="78"/>
    </location>
</feature>
<keyword evidence="9" id="KW-0472">Membrane</keyword>
<dbReference type="GO" id="GO:0005272">
    <property type="term" value="F:sodium channel activity"/>
    <property type="evidence" value="ECO:0007669"/>
    <property type="project" value="UniProtKB-KW"/>
</dbReference>
<evidence type="ECO:0000256" key="1">
    <source>
        <dbReference type="ARBA" id="ARBA00004141"/>
    </source>
</evidence>
<evidence type="ECO:0000256" key="2">
    <source>
        <dbReference type="ARBA" id="ARBA00007193"/>
    </source>
</evidence>
<evidence type="ECO:0000256" key="4">
    <source>
        <dbReference type="ARBA" id="ARBA00022461"/>
    </source>
</evidence>
<keyword evidence="11 12" id="KW-0407">Ion channel</keyword>
<keyword evidence="10 12" id="KW-0739">Sodium transport</keyword>
<evidence type="ECO:0000313" key="14">
    <source>
        <dbReference type="Proteomes" id="UP000410492"/>
    </source>
</evidence>
<evidence type="ECO:0000256" key="3">
    <source>
        <dbReference type="ARBA" id="ARBA00022448"/>
    </source>
</evidence>
<reference evidence="13 14" key="1">
    <citation type="submission" date="2019-01" db="EMBL/GenBank/DDBJ databases">
        <authorList>
            <person name="Sayadi A."/>
        </authorList>
    </citation>
    <scope>NUCLEOTIDE SEQUENCE [LARGE SCALE GENOMIC DNA]</scope>
</reference>
<sequence>MLKMCEWSKQSKPCTELFNNYLTDEGLCCSFNRLPPNITFRNPNEISVLNQTYTSDIYDWDPEKGFSEAPSGDNVTPK</sequence>
<dbReference type="AlphaFoldDB" id="A0A653DGZ7"/>
<evidence type="ECO:0000256" key="11">
    <source>
        <dbReference type="ARBA" id="ARBA00023303"/>
    </source>
</evidence>
<dbReference type="Proteomes" id="UP000410492">
    <property type="component" value="Unassembled WGS sequence"/>
</dbReference>
<comment type="similarity">
    <text evidence="2 12">Belongs to the amiloride-sensitive sodium channel (TC 1.A.6) family.</text>
</comment>
<evidence type="ECO:0000256" key="7">
    <source>
        <dbReference type="ARBA" id="ARBA00023053"/>
    </source>
</evidence>